<evidence type="ECO:0000313" key="2">
    <source>
        <dbReference type="EMBL" id="MDE1460449.1"/>
    </source>
</evidence>
<reference evidence="2 3" key="1">
    <citation type="submission" date="2022-11" db="EMBL/GenBank/DDBJ databases">
        <title>Spartinivicinus poritis sp. nov., isolated from scleractinian coral Porites lutea.</title>
        <authorList>
            <person name="Zhang G."/>
            <person name="Cai L."/>
            <person name="Wei Q."/>
        </authorList>
    </citation>
    <scope>NUCLEOTIDE SEQUENCE [LARGE SCALE GENOMIC DNA]</scope>
    <source>
        <strain evidence="2 3">A2-2</strain>
    </source>
</reference>
<dbReference type="InterPro" id="IPR017703">
    <property type="entry name" value="YgfZ/GCV_T_CS"/>
</dbReference>
<name>A0ABT5U256_9GAMM</name>
<dbReference type="PANTHER" id="PTHR22602">
    <property type="entry name" value="TRANSFERASE CAF17, MITOCHONDRIAL-RELATED"/>
    <property type="match status" value="1"/>
</dbReference>
<gene>
    <name evidence="2" type="ORF">ORQ98_00580</name>
</gene>
<dbReference type="InterPro" id="IPR029043">
    <property type="entry name" value="GcvT/YgfZ_C"/>
</dbReference>
<dbReference type="InterPro" id="IPR045179">
    <property type="entry name" value="YgfZ/GcvT"/>
</dbReference>
<proteinExistence type="predicted"/>
<comment type="caution">
    <text evidence="2">The sequence shown here is derived from an EMBL/GenBank/DDBJ whole genome shotgun (WGS) entry which is preliminary data.</text>
</comment>
<evidence type="ECO:0000259" key="1">
    <source>
        <dbReference type="Pfam" id="PF01571"/>
    </source>
</evidence>
<dbReference type="RefSeq" id="WP_274686822.1">
    <property type="nucleotide sequence ID" value="NZ_JAPMOU010000001.1"/>
</dbReference>
<sequence>MTTTWQSFLTKQGATFDGHLLTCFHNQEELSDITQQSIISDLGPQGILQVSGEGAEQFLQGQLTCDVKALPDNTLTLGACCNNKGRMLTNFYLLRLPNHFWLIMDRNLVDSMIEELKKYCAFFKAEMLNVTDQYVSLGLTGSHIPSLLNSQQIPTPSEAGQSQSFSNQVICQLPSQLHRYQVWLTTATAVQLWENLPAEVAPVSYNQWQLLDIQAGLAWVNQEARLAFIPQQFNMQVTGGISFKKGCYTGQEIVARMQYLGKQKNHLYCIQYQTDQPIPNMTPLQSHSHTANVGHLINSAQITNNQFQALAVLQDKAVAADDLYFAKQPNEKVILLDLPYTV</sequence>
<dbReference type="EMBL" id="JAPMOU010000001">
    <property type="protein sequence ID" value="MDE1460449.1"/>
    <property type="molecule type" value="Genomic_DNA"/>
</dbReference>
<dbReference type="PANTHER" id="PTHR22602:SF0">
    <property type="entry name" value="TRANSFERASE CAF17, MITOCHONDRIAL-RELATED"/>
    <property type="match status" value="1"/>
</dbReference>
<evidence type="ECO:0000313" key="3">
    <source>
        <dbReference type="Proteomes" id="UP001528823"/>
    </source>
</evidence>
<dbReference type="InterPro" id="IPR006222">
    <property type="entry name" value="GCVT_N"/>
</dbReference>
<dbReference type="PIRSF" id="PIRSF006487">
    <property type="entry name" value="GcvT"/>
    <property type="match status" value="1"/>
</dbReference>
<dbReference type="SUPFAM" id="SSF101790">
    <property type="entry name" value="Aminomethyltransferase beta-barrel domain"/>
    <property type="match status" value="1"/>
</dbReference>
<accession>A0ABT5U256</accession>
<dbReference type="SUPFAM" id="SSF103025">
    <property type="entry name" value="Folate-binding domain"/>
    <property type="match status" value="1"/>
</dbReference>
<keyword evidence="3" id="KW-1185">Reference proteome</keyword>
<dbReference type="NCBIfam" id="TIGR03317">
    <property type="entry name" value="ygfZ_signature"/>
    <property type="match status" value="1"/>
</dbReference>
<protein>
    <recommendedName>
        <fullName evidence="1">GCVT N-terminal domain-containing protein</fullName>
    </recommendedName>
</protein>
<dbReference type="Gene3D" id="3.30.70.1630">
    <property type="match status" value="1"/>
</dbReference>
<dbReference type="Gene3D" id="3.30.70.1400">
    <property type="entry name" value="Aminomethyltransferase beta-barrel domains"/>
    <property type="match status" value="1"/>
</dbReference>
<dbReference type="Gene3D" id="2.40.30.160">
    <property type="match status" value="1"/>
</dbReference>
<dbReference type="Pfam" id="PF01571">
    <property type="entry name" value="GCV_T"/>
    <property type="match status" value="1"/>
</dbReference>
<feature type="domain" description="GCVT N-terminal" evidence="1">
    <location>
        <begin position="27"/>
        <end position="150"/>
    </location>
</feature>
<organism evidence="2 3">
    <name type="scientific">Spartinivicinus poritis</name>
    <dbReference type="NCBI Taxonomy" id="2994640"/>
    <lineage>
        <taxon>Bacteria</taxon>
        <taxon>Pseudomonadati</taxon>
        <taxon>Pseudomonadota</taxon>
        <taxon>Gammaproteobacteria</taxon>
        <taxon>Oceanospirillales</taxon>
        <taxon>Zooshikellaceae</taxon>
        <taxon>Spartinivicinus</taxon>
    </lineage>
</organism>
<dbReference type="Proteomes" id="UP001528823">
    <property type="component" value="Unassembled WGS sequence"/>
</dbReference>